<gene>
    <name evidence="6" type="ORF">G7Y89_g11917</name>
</gene>
<dbReference type="InterPro" id="IPR002110">
    <property type="entry name" value="Ankyrin_rpt"/>
</dbReference>
<evidence type="ECO:0000256" key="4">
    <source>
        <dbReference type="PROSITE-ProRule" id="PRU00023"/>
    </source>
</evidence>
<accession>A0A8H4RCU2</accession>
<reference evidence="6 7" key="1">
    <citation type="submission" date="2020-03" db="EMBL/GenBank/DDBJ databases">
        <title>Draft Genome Sequence of Cudoniella acicularis.</title>
        <authorList>
            <person name="Buettner E."/>
            <person name="Kellner H."/>
        </authorList>
    </citation>
    <scope>NUCLEOTIDE SEQUENCE [LARGE SCALE GENOMIC DNA]</scope>
    <source>
        <strain evidence="6 7">DSM 108380</strain>
    </source>
</reference>
<dbReference type="GO" id="GO:0016651">
    <property type="term" value="F:oxidoreductase activity, acting on NAD(P)H"/>
    <property type="evidence" value="ECO:0007669"/>
    <property type="project" value="InterPro"/>
</dbReference>
<evidence type="ECO:0000313" key="6">
    <source>
        <dbReference type="EMBL" id="KAF4626241.1"/>
    </source>
</evidence>
<feature type="domain" description="Enoyl reductase (ER)" evidence="5">
    <location>
        <begin position="541"/>
        <end position="878"/>
    </location>
</feature>
<dbReference type="CDD" id="cd08249">
    <property type="entry name" value="enoyl_reductase_like"/>
    <property type="match status" value="1"/>
</dbReference>
<dbReference type="EMBL" id="JAAMPI010001192">
    <property type="protein sequence ID" value="KAF4626241.1"/>
    <property type="molecule type" value="Genomic_DNA"/>
</dbReference>
<dbReference type="InterPro" id="IPR013149">
    <property type="entry name" value="ADH-like_C"/>
</dbReference>
<dbReference type="Proteomes" id="UP000566819">
    <property type="component" value="Unassembled WGS sequence"/>
</dbReference>
<evidence type="ECO:0000313" key="7">
    <source>
        <dbReference type="Proteomes" id="UP000566819"/>
    </source>
</evidence>
<dbReference type="InterPro" id="IPR005814">
    <property type="entry name" value="Aminotrans_3"/>
</dbReference>
<organism evidence="6 7">
    <name type="scientific">Cudoniella acicularis</name>
    <dbReference type="NCBI Taxonomy" id="354080"/>
    <lineage>
        <taxon>Eukaryota</taxon>
        <taxon>Fungi</taxon>
        <taxon>Dikarya</taxon>
        <taxon>Ascomycota</taxon>
        <taxon>Pezizomycotina</taxon>
        <taxon>Leotiomycetes</taxon>
        <taxon>Helotiales</taxon>
        <taxon>Tricladiaceae</taxon>
        <taxon>Cudoniella</taxon>
    </lineage>
</organism>
<dbReference type="Pfam" id="PF00202">
    <property type="entry name" value="Aminotran_3"/>
    <property type="match status" value="1"/>
</dbReference>
<evidence type="ECO:0000256" key="3">
    <source>
        <dbReference type="ARBA" id="ARBA00023002"/>
    </source>
</evidence>
<dbReference type="SUPFAM" id="SSF51735">
    <property type="entry name" value="NAD(P)-binding Rossmann-fold domains"/>
    <property type="match status" value="1"/>
</dbReference>
<sequence length="1411" mass="156034">MSIWEEAKRGQLTQGSILDYIGEDEKLVDSEDGSGMTLLGYAVQKGKSSIVKFLLGELKANPDVKVGKTPKTTIMYLAVTTTRSQPRIIQLLLDKKPTTFDQTRETSQKETPLMAAVTGKNLEAVKLLVNAGASLEAKDANGKTAQDLADQLSDESTKKKIKDALTPTLRKNEGGLQAYLKWAMGALDRSTHRWDTEADDEVQEPESAADFENNLGQAVNSADLGNYFPPGSTYIKEVAKKAAAFKNDPNNVLNSPSQIQDLVNLTLYQPVLYCDDSGSMGTDNRWSKQIEIVKVMADVANTFVPFGKGVHLRFINTDTPNANNLDGNGVAQRCNFTPNPSHCTPIGTKLRERILEPFIYSVIRDGKRLERPYLIMIITDGCPWQEPTQELRKSIMGCRKFLEERGYRKDTVRFCINQIGTDEDAVEFMDDLVMATEIMDVLYRTTELLDEKYNDYRYDKGGTSEATWRGLADGNGRRSRSQSRRLSINELQCRDAAEPHENACSSKEHHPIRGLLEKHSVISASQDSFLTSFTMSTNYAAFLNDYKKKPFVVDEADDRYPDETEIVIKNAAIAINQIDWKTQETPWKQFKYPLILGVDVAGEVVDVGEEVTRFKIGDRVLGHALSFATEDDRHAGFQNYTVLMSNMASPIPPHVTFEIAAVLPLGVSTASAALFQKDCLALPPPMLNPPKIPKTVLIWGGASSVGSNAIQLAVAAGCDVVVTASPKNRDAMKKLGAVQVVDYNSDSVIDDLKKAFQGRELAGAFDTIGTQKTFEATAKAVSQMHGKKIVVSTNDEEEWEVPAGVEKKPIQAVDIREDKREDKRKDKGEDKSIGKMVYEDFLPQALREGKYHIAPEVFEGGKGLASIQAALETSKSTLARECAEKPSEVESLWQWWRLPGYLNGLISALSSHIHLPTSSCLVDAFTVTKMKLFKARQTKASADAAPDHDFHNAWGCTYYDRSTAKDDETSELRREYAFDPVAVGRRYYVLLSEYTKLFSTFFGGYYPISLHAHASDALQPTTIASLILNTAATSPLILNSPTLAPKPNENPEATGKRVHEFALKFLGWDEIHVRAPNFVVVNGCYGAGYGPLAHASKEWEMNAIASGPKPVVVDIRLASRESLDAKLAEAKAQGCIALVLDLVSTEDGSVVLPEHFGMVKASCARHGLFLIVDETLTAIRCGAPFAFQRSEYALEEEDKKPDLVIFGKGMGVSGIAVGFEGAMTKGLAYTKVEDIEQTIRYWRALVSRPIAIPTLIETLGILRTAQAENWPARSVQIGDVVRGILRELEPSTKEPGAIQGLGAVIAVNREISMRFCIMSAIRRRSPTVRWMPKLNAAYMNRQVLMQNVFGPESKKQRQLLSAEADRSGAIPLWCFICGIEATSKDWCRKCFLACCNNDVCVEAFQRHEHVQ</sequence>
<dbReference type="Gene3D" id="3.40.640.10">
    <property type="entry name" value="Type I PLP-dependent aspartate aminotransferase-like (Major domain)"/>
    <property type="match status" value="1"/>
</dbReference>
<dbReference type="SUPFAM" id="SSF48403">
    <property type="entry name" value="Ankyrin repeat"/>
    <property type="match status" value="1"/>
</dbReference>
<evidence type="ECO:0000259" key="5">
    <source>
        <dbReference type="SMART" id="SM00829"/>
    </source>
</evidence>
<dbReference type="InterPro" id="IPR015422">
    <property type="entry name" value="PyrdxlP-dep_Trfase_small"/>
</dbReference>
<dbReference type="Gene3D" id="3.40.50.720">
    <property type="entry name" value="NAD(P)-binding Rossmann-like Domain"/>
    <property type="match status" value="1"/>
</dbReference>
<dbReference type="InterPro" id="IPR013154">
    <property type="entry name" value="ADH-like_N"/>
</dbReference>
<dbReference type="GO" id="GO:0030170">
    <property type="term" value="F:pyridoxal phosphate binding"/>
    <property type="evidence" value="ECO:0007669"/>
    <property type="project" value="InterPro"/>
</dbReference>
<dbReference type="Pfam" id="PF00023">
    <property type="entry name" value="Ank"/>
    <property type="match status" value="1"/>
</dbReference>
<dbReference type="Gene3D" id="3.90.1150.10">
    <property type="entry name" value="Aspartate Aminotransferase, domain 1"/>
    <property type="match status" value="1"/>
</dbReference>
<comment type="similarity">
    <text evidence="1">Belongs to the zinc-containing alcohol dehydrogenase family.</text>
</comment>
<dbReference type="Pfam" id="PF08240">
    <property type="entry name" value="ADH_N"/>
    <property type="match status" value="1"/>
</dbReference>
<keyword evidence="2" id="KW-0663">Pyridoxal phosphate</keyword>
<dbReference type="InterPro" id="IPR036291">
    <property type="entry name" value="NAD(P)-bd_dom_sf"/>
</dbReference>
<dbReference type="PANTHER" id="PTHR45348:SF2">
    <property type="entry name" value="ZINC-TYPE ALCOHOL DEHYDROGENASE-LIKE PROTEIN C2E1P3.01"/>
    <property type="match status" value="1"/>
</dbReference>
<comment type="caution">
    <text evidence="6">The sequence shown here is derived from an EMBL/GenBank/DDBJ whole genome shotgun (WGS) entry which is preliminary data.</text>
</comment>
<evidence type="ECO:0000256" key="2">
    <source>
        <dbReference type="ARBA" id="ARBA00022898"/>
    </source>
</evidence>
<dbReference type="PANTHER" id="PTHR45348">
    <property type="entry name" value="HYPOTHETICAL OXIDOREDUCTASE (EUROFUNG)"/>
    <property type="match status" value="1"/>
</dbReference>
<dbReference type="SMART" id="SM00248">
    <property type="entry name" value="ANK"/>
    <property type="match status" value="3"/>
</dbReference>
<dbReference type="SMART" id="SM00829">
    <property type="entry name" value="PKS_ER"/>
    <property type="match status" value="1"/>
</dbReference>
<dbReference type="PROSITE" id="PS50297">
    <property type="entry name" value="ANK_REP_REGION"/>
    <property type="match status" value="1"/>
</dbReference>
<name>A0A8H4RCU2_9HELO</name>
<dbReference type="InterPro" id="IPR020843">
    <property type="entry name" value="ER"/>
</dbReference>
<dbReference type="InterPro" id="IPR036770">
    <property type="entry name" value="Ankyrin_rpt-contain_sf"/>
</dbReference>
<protein>
    <recommendedName>
        <fullName evidence="5">Enoyl reductase (ER) domain-containing protein</fullName>
    </recommendedName>
</protein>
<dbReference type="PROSITE" id="PS50088">
    <property type="entry name" value="ANK_REPEAT"/>
    <property type="match status" value="1"/>
</dbReference>
<dbReference type="InterPro" id="IPR015424">
    <property type="entry name" value="PyrdxlP-dep_Trfase"/>
</dbReference>
<dbReference type="Gene3D" id="3.90.180.10">
    <property type="entry name" value="Medium-chain alcohol dehydrogenases, catalytic domain"/>
    <property type="match status" value="1"/>
</dbReference>
<keyword evidence="3" id="KW-0560">Oxidoreductase</keyword>
<keyword evidence="7" id="KW-1185">Reference proteome</keyword>
<dbReference type="InterPro" id="IPR047122">
    <property type="entry name" value="Trans-enoyl_RdTase-like"/>
</dbReference>
<dbReference type="InterPro" id="IPR015421">
    <property type="entry name" value="PyrdxlP-dep_Trfase_major"/>
</dbReference>
<dbReference type="SUPFAM" id="SSF50129">
    <property type="entry name" value="GroES-like"/>
    <property type="match status" value="1"/>
</dbReference>
<dbReference type="Gene3D" id="1.25.40.20">
    <property type="entry name" value="Ankyrin repeat-containing domain"/>
    <property type="match status" value="1"/>
</dbReference>
<dbReference type="InterPro" id="IPR011032">
    <property type="entry name" value="GroES-like_sf"/>
</dbReference>
<dbReference type="SUPFAM" id="SSF53383">
    <property type="entry name" value="PLP-dependent transferases"/>
    <property type="match status" value="1"/>
</dbReference>
<dbReference type="Pfam" id="PF00107">
    <property type="entry name" value="ADH_zinc_N"/>
    <property type="match status" value="1"/>
</dbReference>
<dbReference type="GO" id="GO:0008483">
    <property type="term" value="F:transaminase activity"/>
    <property type="evidence" value="ECO:0007669"/>
    <property type="project" value="InterPro"/>
</dbReference>
<feature type="repeat" description="ANK" evidence="4">
    <location>
        <begin position="108"/>
        <end position="140"/>
    </location>
</feature>
<evidence type="ECO:0000256" key="1">
    <source>
        <dbReference type="ARBA" id="ARBA00008072"/>
    </source>
</evidence>
<proteinExistence type="inferred from homology"/>
<keyword evidence="4" id="KW-0040">ANK repeat</keyword>
<dbReference type="OrthoDB" id="2142040at2759"/>